<dbReference type="InterPro" id="IPR000383">
    <property type="entry name" value="Xaa-Pro-like_dom"/>
</dbReference>
<evidence type="ECO:0000313" key="4">
    <source>
        <dbReference type="Proteomes" id="UP001596099"/>
    </source>
</evidence>
<reference evidence="3 4" key="1">
    <citation type="journal article" date="2019" name="Int. J. Syst. Evol. Microbiol.">
        <title>The Global Catalogue of Microorganisms (GCM) 10K type strain sequencing project: providing services to taxonomists for standard genome sequencing and annotation.</title>
        <authorList>
            <consortium name="The Broad Institute Genomics Platform"/>
            <consortium name="The Broad Institute Genome Sequencing Center for Infectious Disease"/>
            <person name="Wu L."/>
            <person name="Ma J."/>
        </authorList>
    </citation>
    <scope>NUCLEOTIDE SEQUENCE [LARGE SCALE GENOMIC DNA]</scope>
    <source>
        <strain evidence="3 4">CGMCC 1.12543</strain>
    </source>
</reference>
<dbReference type="PANTHER" id="PTHR22946">
    <property type="entry name" value="DIENELACTONE HYDROLASE DOMAIN-CONTAINING PROTEIN-RELATED"/>
    <property type="match status" value="1"/>
</dbReference>
<keyword evidence="4" id="KW-1185">Reference proteome</keyword>
<dbReference type="RefSeq" id="WP_247415469.1">
    <property type="nucleotide sequence ID" value="NZ_JALLGW010000001.1"/>
</dbReference>
<keyword evidence="1 3" id="KW-0378">Hydrolase</keyword>
<dbReference type="InterPro" id="IPR029058">
    <property type="entry name" value="AB_hydrolase_fold"/>
</dbReference>
<accession>A0ABD5RNX0</accession>
<feature type="domain" description="Xaa-Pro dipeptidyl-peptidase-like" evidence="2">
    <location>
        <begin position="20"/>
        <end position="260"/>
    </location>
</feature>
<name>A0ABD5RNX0_9EURY</name>
<evidence type="ECO:0000313" key="3">
    <source>
        <dbReference type="EMBL" id="MFC5972312.1"/>
    </source>
</evidence>
<protein>
    <submittedName>
        <fullName evidence="3">Alpha/beta hydrolase</fullName>
    </submittedName>
</protein>
<dbReference type="GO" id="GO:0016788">
    <property type="term" value="F:hydrolase activity, acting on ester bonds"/>
    <property type="evidence" value="ECO:0007669"/>
    <property type="project" value="UniProtKB-ARBA"/>
</dbReference>
<comment type="caution">
    <text evidence="3">The sequence shown here is derived from an EMBL/GenBank/DDBJ whole genome shotgun (WGS) entry which is preliminary data.</text>
</comment>
<dbReference type="SUPFAM" id="SSF53474">
    <property type="entry name" value="alpha/beta-Hydrolases"/>
    <property type="match status" value="1"/>
</dbReference>
<dbReference type="AlphaFoldDB" id="A0ABD5RNX0"/>
<dbReference type="PANTHER" id="PTHR22946:SF9">
    <property type="entry name" value="POLYKETIDE TRANSFERASE AF380"/>
    <property type="match status" value="1"/>
</dbReference>
<proteinExistence type="predicted"/>
<evidence type="ECO:0000256" key="1">
    <source>
        <dbReference type="ARBA" id="ARBA00022801"/>
    </source>
</evidence>
<dbReference type="Pfam" id="PF02129">
    <property type="entry name" value="Peptidase_S15"/>
    <property type="match status" value="1"/>
</dbReference>
<sequence>MTARARREASGEELVHFESDGTRCAATLYRPPDADRAETGDPPVVVMANGFGLPRRAGLPAVAERFADRGLAVLLFDYRSLGDSGGDPRNVVLPSAQVTDWRAAVAYARTVDGLGDRIGVWGFSLGGGGAFVTAAREDVDAYVGQTPIFDGARTIRYFVSQLGPAYGLRTTAAGLRDLGRKYTGREPYYLPIWGDYPEDLPALATPGSKAGHESVVGPEAVDPTVNRCAARAFLTFGLYRPIREARRVDCPALVVKGTEDRIAPASAIDATVARLPDVQSVDVETDHFGSFFGETFEEVVEREAAFLERHLLDDTSA</sequence>
<gene>
    <name evidence="3" type="ORF">ACFPYI_13305</name>
</gene>
<evidence type="ECO:0000259" key="2">
    <source>
        <dbReference type="Pfam" id="PF02129"/>
    </source>
</evidence>
<dbReference type="Proteomes" id="UP001596099">
    <property type="component" value="Unassembled WGS sequence"/>
</dbReference>
<organism evidence="3 4">
    <name type="scientific">Halomarina salina</name>
    <dbReference type="NCBI Taxonomy" id="1872699"/>
    <lineage>
        <taxon>Archaea</taxon>
        <taxon>Methanobacteriati</taxon>
        <taxon>Methanobacteriota</taxon>
        <taxon>Stenosarchaea group</taxon>
        <taxon>Halobacteria</taxon>
        <taxon>Halobacteriales</taxon>
        <taxon>Natronomonadaceae</taxon>
        <taxon>Halomarina</taxon>
    </lineage>
</organism>
<dbReference type="InterPro" id="IPR050261">
    <property type="entry name" value="FrsA_esterase"/>
</dbReference>
<dbReference type="EMBL" id="JBHSQH010000001">
    <property type="protein sequence ID" value="MFC5972312.1"/>
    <property type="molecule type" value="Genomic_DNA"/>
</dbReference>
<dbReference type="Gene3D" id="3.40.50.1820">
    <property type="entry name" value="alpha/beta hydrolase"/>
    <property type="match status" value="2"/>
</dbReference>